<comment type="caution">
    <text evidence="2">The sequence shown here is derived from an EMBL/GenBank/DDBJ whole genome shotgun (WGS) entry which is preliminary data.</text>
</comment>
<name>A0A839TYA4_9BACL</name>
<evidence type="ECO:0000313" key="2">
    <source>
        <dbReference type="EMBL" id="MBB3130368.1"/>
    </source>
</evidence>
<organism evidence="2 3">
    <name type="scientific">Paenibacillus rhizosphaerae</name>
    <dbReference type="NCBI Taxonomy" id="297318"/>
    <lineage>
        <taxon>Bacteria</taxon>
        <taxon>Bacillati</taxon>
        <taxon>Bacillota</taxon>
        <taxon>Bacilli</taxon>
        <taxon>Bacillales</taxon>
        <taxon>Paenibacillaceae</taxon>
        <taxon>Paenibacillus</taxon>
    </lineage>
</organism>
<keyword evidence="2" id="KW-0326">Glycosidase</keyword>
<sequence>MSYQDSTLSSEARAEHLLSLMTLEEKVGQLVQLFGWKTYRREGSGVALDEAFKEAAERGGIGSLYGVLRADPWTEVMLATGLSPREGAETINAIEHSRLGIPILFGEECSHGEFEIQIGRHAQDVQSAVLTVLEKE</sequence>
<protein>
    <submittedName>
        <fullName evidence="2">Beta-glucosidase</fullName>
        <ecNumber evidence="2">3.2.1.21</ecNumber>
    </submittedName>
</protein>
<evidence type="ECO:0000313" key="3">
    <source>
        <dbReference type="Proteomes" id="UP000517523"/>
    </source>
</evidence>
<evidence type="ECO:0000256" key="1">
    <source>
        <dbReference type="ARBA" id="ARBA00022801"/>
    </source>
</evidence>
<proteinExistence type="predicted"/>
<gene>
    <name evidence="2" type="ORF">FHS19_005073</name>
</gene>
<keyword evidence="1 2" id="KW-0378">Hydrolase</keyword>
<dbReference type="EC" id="3.2.1.21" evidence="2"/>
<accession>A0A839TYA4</accession>
<dbReference type="Gene3D" id="3.20.20.300">
    <property type="entry name" value="Glycoside hydrolase, family 3, N-terminal domain"/>
    <property type="match status" value="1"/>
</dbReference>
<dbReference type="EMBL" id="JACHXJ010000004">
    <property type="protein sequence ID" value="MBB3130368.1"/>
    <property type="molecule type" value="Genomic_DNA"/>
</dbReference>
<dbReference type="InterPro" id="IPR017853">
    <property type="entry name" value="GH"/>
</dbReference>
<dbReference type="GO" id="GO:0008422">
    <property type="term" value="F:beta-glucosidase activity"/>
    <property type="evidence" value="ECO:0007669"/>
    <property type="project" value="UniProtKB-EC"/>
</dbReference>
<dbReference type="Proteomes" id="UP000517523">
    <property type="component" value="Unassembled WGS sequence"/>
</dbReference>
<dbReference type="AlphaFoldDB" id="A0A839TYA4"/>
<dbReference type="SUPFAM" id="SSF51445">
    <property type="entry name" value="(Trans)glycosidases"/>
    <property type="match status" value="1"/>
</dbReference>
<dbReference type="InterPro" id="IPR036962">
    <property type="entry name" value="Glyco_hydro_3_N_sf"/>
</dbReference>
<dbReference type="GO" id="GO:0005975">
    <property type="term" value="P:carbohydrate metabolic process"/>
    <property type="evidence" value="ECO:0007669"/>
    <property type="project" value="InterPro"/>
</dbReference>
<reference evidence="2 3" key="1">
    <citation type="submission" date="2020-08" db="EMBL/GenBank/DDBJ databases">
        <title>Genomic Encyclopedia of Type Strains, Phase III (KMG-III): the genomes of soil and plant-associated and newly described type strains.</title>
        <authorList>
            <person name="Whitman W."/>
        </authorList>
    </citation>
    <scope>NUCLEOTIDE SEQUENCE [LARGE SCALE GENOMIC DNA]</scope>
    <source>
        <strain evidence="2 3">CECT 5831</strain>
    </source>
</reference>